<evidence type="ECO:0000256" key="6">
    <source>
        <dbReference type="ARBA" id="ARBA00023186"/>
    </source>
</evidence>
<evidence type="ECO:0000256" key="7">
    <source>
        <dbReference type="ARBA" id="ARBA00024197"/>
    </source>
</evidence>
<keyword evidence="12" id="KW-1185">Reference proteome</keyword>
<evidence type="ECO:0000256" key="1">
    <source>
        <dbReference type="ARBA" id="ARBA00004401"/>
    </source>
</evidence>
<dbReference type="Proteomes" id="UP000017548">
    <property type="component" value="Unassembled WGS sequence"/>
</dbReference>
<dbReference type="PANTHER" id="PTHR38035:SF1">
    <property type="entry name" value="ANCILLARY SECYEG TRANSLOCON SUBUNIT"/>
    <property type="match status" value="1"/>
</dbReference>
<accession>A0ABP2Z8L3</accession>
<comment type="subcellular location">
    <subcellularLocation>
        <location evidence="1">Cell membrane</location>
        <topology evidence="1">Single-pass type II membrane protein</topology>
    </subcellularLocation>
</comment>
<sequence>MRVEIYSTEEQQVDAIKQFWKDYGTSIVIGAIVGLGGLYGWNYYSDMKIEKAEEASQAFQTLTTKSSDEAAMLAGVAEFSKNHDHKGYQALLDLIVAKTAVEAKDFAKAEEALKKVIAAKPGAGLDTVATLRLARIQAEQGQIGTALATLEQVTDKAFLAQREELKGDFFVRQGEADKAKAAYQAAMDNGGVVTSPALKIKLDNLNQA</sequence>
<evidence type="ECO:0000259" key="10">
    <source>
        <dbReference type="Pfam" id="PF09976"/>
    </source>
</evidence>
<keyword evidence="6" id="KW-0143">Chaperone</keyword>
<evidence type="ECO:0000313" key="12">
    <source>
        <dbReference type="Proteomes" id="UP000017548"/>
    </source>
</evidence>
<evidence type="ECO:0000256" key="8">
    <source>
        <dbReference type="ARBA" id="ARBA00024235"/>
    </source>
</evidence>
<dbReference type="EMBL" id="AXZL01000058">
    <property type="protein sequence ID" value="ESE41872.1"/>
    <property type="molecule type" value="Genomic_DNA"/>
</dbReference>
<dbReference type="InterPro" id="IPR018704">
    <property type="entry name" value="SecYEG/CpoB_TPR"/>
</dbReference>
<evidence type="ECO:0000256" key="5">
    <source>
        <dbReference type="ARBA" id="ARBA00023136"/>
    </source>
</evidence>
<dbReference type="PIRSF" id="PIRSF006170">
    <property type="entry name" value="YfgM"/>
    <property type="match status" value="1"/>
</dbReference>
<keyword evidence="3 9" id="KW-0812">Transmembrane</keyword>
<reference evidence="11 12" key="1">
    <citation type="journal article" date="2013" name="Genome Announc.">
        <title>Draft Genome Sequence of Shewanella decolorationis S12, a Dye-Degrading Bacterium Isolated from a Wastewater Treatment Plant.</title>
        <authorList>
            <person name="Xu M."/>
            <person name="Fang Y."/>
            <person name="Liu J."/>
            <person name="Chen X."/>
            <person name="Sun G."/>
            <person name="Guo J."/>
            <person name="Hua Z."/>
            <person name="Tu Q."/>
            <person name="Wu L."/>
            <person name="Zhou J."/>
            <person name="Liu X."/>
        </authorList>
    </citation>
    <scope>NUCLEOTIDE SEQUENCE [LARGE SCALE GENOMIC DNA]</scope>
    <source>
        <strain evidence="11 12">S12</strain>
    </source>
</reference>
<dbReference type="Pfam" id="PF09976">
    <property type="entry name" value="TPR_21"/>
    <property type="match status" value="1"/>
</dbReference>
<gene>
    <name evidence="11" type="ORF">SHD_1407</name>
</gene>
<evidence type="ECO:0000256" key="3">
    <source>
        <dbReference type="ARBA" id="ARBA00022692"/>
    </source>
</evidence>
<dbReference type="SUPFAM" id="SSF48452">
    <property type="entry name" value="TPR-like"/>
    <property type="match status" value="1"/>
</dbReference>
<proteinExistence type="inferred from homology"/>
<organism evidence="11 12">
    <name type="scientific">Shewanella decolorationis S12</name>
    <dbReference type="NCBI Taxonomy" id="1353536"/>
    <lineage>
        <taxon>Bacteria</taxon>
        <taxon>Pseudomonadati</taxon>
        <taxon>Pseudomonadota</taxon>
        <taxon>Gammaproteobacteria</taxon>
        <taxon>Alteromonadales</taxon>
        <taxon>Shewanellaceae</taxon>
        <taxon>Shewanella</taxon>
    </lineage>
</organism>
<evidence type="ECO:0000313" key="11">
    <source>
        <dbReference type="EMBL" id="ESE41872.1"/>
    </source>
</evidence>
<feature type="domain" description="Ancillary SecYEG translocon subunit/Cell division coordinator CpoB TPR" evidence="10">
    <location>
        <begin position="17"/>
        <end position="207"/>
    </location>
</feature>
<protein>
    <recommendedName>
        <fullName evidence="8">Ancillary SecYEG translocon subunit</fullName>
    </recommendedName>
</protein>
<evidence type="ECO:0000256" key="4">
    <source>
        <dbReference type="ARBA" id="ARBA00022989"/>
    </source>
</evidence>
<keyword evidence="2" id="KW-1003">Cell membrane</keyword>
<feature type="transmembrane region" description="Helical" evidence="9">
    <location>
        <begin position="23"/>
        <end position="41"/>
    </location>
</feature>
<dbReference type="InterPro" id="IPR011990">
    <property type="entry name" value="TPR-like_helical_dom_sf"/>
</dbReference>
<dbReference type="InterPro" id="IPR026039">
    <property type="entry name" value="YfgM"/>
</dbReference>
<evidence type="ECO:0000256" key="2">
    <source>
        <dbReference type="ARBA" id="ARBA00022475"/>
    </source>
</evidence>
<dbReference type="PANTHER" id="PTHR38035">
    <property type="entry name" value="UPF0070 PROTEIN YFGM"/>
    <property type="match status" value="1"/>
</dbReference>
<comment type="similarity">
    <text evidence="7">Belongs to the YfgM family.</text>
</comment>
<evidence type="ECO:0000256" key="9">
    <source>
        <dbReference type="SAM" id="Phobius"/>
    </source>
</evidence>
<keyword evidence="4 9" id="KW-1133">Transmembrane helix</keyword>
<comment type="caution">
    <text evidence="11">The sequence shown here is derived from an EMBL/GenBank/DDBJ whole genome shotgun (WGS) entry which is preliminary data.</text>
</comment>
<keyword evidence="5 9" id="KW-0472">Membrane</keyword>
<name>A0ABP2Z8L3_9GAMM</name>
<dbReference type="Gene3D" id="1.25.40.10">
    <property type="entry name" value="Tetratricopeptide repeat domain"/>
    <property type="match status" value="1"/>
</dbReference>